<comment type="cofactor">
    <cofactor evidence="1">
        <name>FAD</name>
        <dbReference type="ChEBI" id="CHEBI:57692"/>
    </cofactor>
</comment>
<dbReference type="Gene3D" id="3.30.465.10">
    <property type="match status" value="1"/>
</dbReference>
<dbReference type="GO" id="GO:0016491">
    <property type="term" value="F:oxidoreductase activity"/>
    <property type="evidence" value="ECO:0007669"/>
    <property type="project" value="UniProtKB-KW"/>
</dbReference>
<keyword evidence="8" id="KW-1185">Reference proteome</keyword>
<dbReference type="SUPFAM" id="SSF55103">
    <property type="entry name" value="FAD-linked oxidases, C-terminal domain"/>
    <property type="match status" value="1"/>
</dbReference>
<dbReference type="InterPro" id="IPR016169">
    <property type="entry name" value="FAD-bd_PCMH_sub2"/>
</dbReference>
<keyword evidence="4" id="KW-0274">FAD</keyword>
<dbReference type="InterPro" id="IPR016167">
    <property type="entry name" value="FAD-bd_PCMH_sub1"/>
</dbReference>
<dbReference type="EMBL" id="ML992508">
    <property type="protein sequence ID" value="KAF2222272.1"/>
    <property type="molecule type" value="Genomic_DNA"/>
</dbReference>
<dbReference type="SUPFAM" id="SSF56176">
    <property type="entry name" value="FAD-binding/transporter-associated domain-like"/>
    <property type="match status" value="1"/>
</dbReference>
<dbReference type="InterPro" id="IPR036318">
    <property type="entry name" value="FAD-bd_PCMH-like_sf"/>
</dbReference>
<evidence type="ECO:0000313" key="7">
    <source>
        <dbReference type="EMBL" id="KAF2222272.1"/>
    </source>
</evidence>
<dbReference type="PANTHER" id="PTHR42973:SF39">
    <property type="entry name" value="FAD-BINDING PCMH-TYPE DOMAIN-CONTAINING PROTEIN"/>
    <property type="match status" value="1"/>
</dbReference>
<evidence type="ECO:0000256" key="5">
    <source>
        <dbReference type="ARBA" id="ARBA00023002"/>
    </source>
</evidence>
<gene>
    <name evidence="7" type="ORF">BDZ85DRAFT_199395</name>
</gene>
<dbReference type="Gene3D" id="3.30.43.10">
    <property type="entry name" value="Uridine Diphospho-n-acetylenolpyruvylglucosamine Reductase, domain 2"/>
    <property type="match status" value="1"/>
</dbReference>
<organism evidence="7 8">
    <name type="scientific">Elsinoe ampelina</name>
    <dbReference type="NCBI Taxonomy" id="302913"/>
    <lineage>
        <taxon>Eukaryota</taxon>
        <taxon>Fungi</taxon>
        <taxon>Dikarya</taxon>
        <taxon>Ascomycota</taxon>
        <taxon>Pezizomycotina</taxon>
        <taxon>Dothideomycetes</taxon>
        <taxon>Dothideomycetidae</taxon>
        <taxon>Myriangiales</taxon>
        <taxon>Elsinoaceae</taxon>
        <taxon>Elsinoe</taxon>
    </lineage>
</organism>
<dbReference type="AlphaFoldDB" id="A0A6A6G982"/>
<evidence type="ECO:0000256" key="1">
    <source>
        <dbReference type="ARBA" id="ARBA00001974"/>
    </source>
</evidence>
<keyword evidence="5" id="KW-0560">Oxidoreductase</keyword>
<dbReference type="InterPro" id="IPR016164">
    <property type="entry name" value="FAD-linked_Oxase-like_C"/>
</dbReference>
<feature type="domain" description="FAD-binding PCMH-type" evidence="6">
    <location>
        <begin position="36"/>
        <end position="196"/>
    </location>
</feature>
<dbReference type="PROSITE" id="PS51387">
    <property type="entry name" value="FAD_PCMH"/>
    <property type="match status" value="1"/>
</dbReference>
<evidence type="ECO:0000259" key="6">
    <source>
        <dbReference type="PROSITE" id="PS51387"/>
    </source>
</evidence>
<dbReference type="InterPro" id="IPR012951">
    <property type="entry name" value="BBE"/>
</dbReference>
<dbReference type="GO" id="GO:0071949">
    <property type="term" value="F:FAD binding"/>
    <property type="evidence" value="ECO:0007669"/>
    <property type="project" value="InterPro"/>
</dbReference>
<dbReference type="InterPro" id="IPR006094">
    <property type="entry name" value="Oxid_FAD_bind_N"/>
</dbReference>
<evidence type="ECO:0000256" key="4">
    <source>
        <dbReference type="ARBA" id="ARBA00022827"/>
    </source>
</evidence>
<dbReference type="OrthoDB" id="2151789at2759"/>
<evidence type="ECO:0000256" key="3">
    <source>
        <dbReference type="ARBA" id="ARBA00022630"/>
    </source>
</evidence>
<dbReference type="Proteomes" id="UP000799538">
    <property type="component" value="Unassembled WGS sequence"/>
</dbReference>
<name>A0A6A6G982_9PEZI</name>
<dbReference type="Gene3D" id="3.40.462.20">
    <property type="match status" value="1"/>
</dbReference>
<dbReference type="InterPro" id="IPR050416">
    <property type="entry name" value="FAD-linked_Oxidoreductase"/>
</dbReference>
<dbReference type="Pfam" id="PF08031">
    <property type="entry name" value="BBE"/>
    <property type="match status" value="1"/>
</dbReference>
<evidence type="ECO:0000256" key="2">
    <source>
        <dbReference type="ARBA" id="ARBA00005466"/>
    </source>
</evidence>
<reference evidence="8" key="1">
    <citation type="journal article" date="2020" name="Stud. Mycol.">
        <title>101 Dothideomycetes genomes: A test case for predicting lifestyles and emergence of pathogens.</title>
        <authorList>
            <person name="Haridas S."/>
            <person name="Albert R."/>
            <person name="Binder M."/>
            <person name="Bloem J."/>
            <person name="LaButti K."/>
            <person name="Salamov A."/>
            <person name="Andreopoulos B."/>
            <person name="Baker S."/>
            <person name="Barry K."/>
            <person name="Bills G."/>
            <person name="Bluhm B."/>
            <person name="Cannon C."/>
            <person name="Castanera R."/>
            <person name="Culley D."/>
            <person name="Daum C."/>
            <person name="Ezra D."/>
            <person name="Gonzalez J."/>
            <person name="Henrissat B."/>
            <person name="Kuo A."/>
            <person name="Liang C."/>
            <person name="Lipzen A."/>
            <person name="Lutzoni F."/>
            <person name="Magnuson J."/>
            <person name="Mondo S."/>
            <person name="Nolan M."/>
            <person name="Ohm R."/>
            <person name="Pangilinan J."/>
            <person name="Park H.-J."/>
            <person name="Ramirez L."/>
            <person name="Alfaro M."/>
            <person name="Sun H."/>
            <person name="Tritt A."/>
            <person name="Yoshinaga Y."/>
            <person name="Zwiers L.-H."/>
            <person name="Turgeon B."/>
            <person name="Goodwin S."/>
            <person name="Spatafora J."/>
            <person name="Crous P."/>
            <person name="Grigoriev I."/>
        </authorList>
    </citation>
    <scope>NUCLEOTIDE SEQUENCE [LARGE SCALE GENOMIC DNA]</scope>
    <source>
        <strain evidence="8">CECT 20119</strain>
    </source>
</reference>
<accession>A0A6A6G982</accession>
<dbReference type="Pfam" id="PF01565">
    <property type="entry name" value="FAD_binding_4"/>
    <property type="match status" value="1"/>
</dbReference>
<sequence length="470" mass="51398">MGGSLDALRALLSPDEVFDQGSNEYEAQAKPWSVHADKNPLLVIAPSSVKSLSIAVRYLYNSNLDFAIRNTGTGSVSAKDVILSTHGFKSFNYDGSTNVLTLGAGLDWGGVDRWMDGNASGYSVVGDRCSWVGVTDSARHEFGMISDPQNLLDMQIVLRDGRVIWASEEPELLWALRGGGGNFGVVTALKLQARPYPTNIFSGIVSVPYSSLKQASKAVADMAARTSDPKLALHVVNLGPGMGFPNQGSKPDIGFMLFDANGTDHALSEKGFKQILDLPGAHNFGTSELTLQQVNALAETFRDYQGTCHFWLSAPLIEKIDDETLIRAWKWYERCVDACPGFGSNSTVLLEFMQEQAFNSSPSRTATAWPHSGRRHVMQLVLGCKQDEAPSDLGDIVMERLTHADTEIAGEGNETGEFHAGFLHEWNDLSEVYGENFERLREVKRRYDPDKRFNKGVDLVGGKLVLGATV</sequence>
<proteinExistence type="inferred from homology"/>
<evidence type="ECO:0000313" key="8">
    <source>
        <dbReference type="Proteomes" id="UP000799538"/>
    </source>
</evidence>
<dbReference type="InterPro" id="IPR016166">
    <property type="entry name" value="FAD-bd_PCMH"/>
</dbReference>
<protein>
    <submittedName>
        <fullName evidence="7">Cysteine desulfurase</fullName>
    </submittedName>
</protein>
<keyword evidence="3" id="KW-0285">Flavoprotein</keyword>
<dbReference type="PANTHER" id="PTHR42973">
    <property type="entry name" value="BINDING OXIDOREDUCTASE, PUTATIVE (AFU_ORTHOLOGUE AFUA_1G17690)-RELATED"/>
    <property type="match status" value="1"/>
</dbReference>
<comment type="similarity">
    <text evidence="2">Belongs to the oxygen-dependent FAD-linked oxidoreductase family.</text>
</comment>